<organism evidence="4 5">
    <name type="scientific">Astathelohania contejeani</name>
    <dbReference type="NCBI Taxonomy" id="164912"/>
    <lineage>
        <taxon>Eukaryota</taxon>
        <taxon>Fungi</taxon>
        <taxon>Fungi incertae sedis</taxon>
        <taxon>Microsporidia</taxon>
        <taxon>Astathelohaniidae</taxon>
        <taxon>Astathelohania</taxon>
    </lineage>
</organism>
<reference evidence="4 5" key="1">
    <citation type="submission" date="2019-01" db="EMBL/GenBank/DDBJ databases">
        <title>Genomes sequencing and comparative genomics of infectious freshwater microsporidia, Cucumispora dikerogammari and Thelohania contejeani.</title>
        <authorList>
            <person name="Cormier A."/>
            <person name="Giraud I."/>
            <person name="Wattier R."/>
            <person name="Teixeira M."/>
            <person name="Grandjean F."/>
            <person name="Rigaud T."/>
            <person name="Cordaux R."/>
        </authorList>
    </citation>
    <scope>NUCLEOTIDE SEQUENCE [LARGE SCALE GENOMIC DNA]</scope>
    <source>
        <strain evidence="4">T1</strain>
        <tissue evidence="4">Spores</tissue>
    </source>
</reference>
<keyword evidence="2" id="KW-0175">Coiled coil</keyword>
<feature type="domain" description="Exocyst complex component EXOC2/Sec5 N-terminal" evidence="3">
    <location>
        <begin position="27"/>
        <end position="130"/>
    </location>
</feature>
<dbReference type="EMBL" id="SBIQ01000023">
    <property type="protein sequence ID" value="KAF7684223.1"/>
    <property type="molecule type" value="Genomic_DNA"/>
</dbReference>
<gene>
    <name evidence="4" type="ORF">TCON_0591</name>
</gene>
<name>A0ABQ7I1D8_9MICR</name>
<protein>
    <recommendedName>
        <fullName evidence="3">Exocyst complex component EXOC2/Sec5 N-terminal domain-containing protein</fullName>
    </recommendedName>
</protein>
<keyword evidence="5" id="KW-1185">Reference proteome</keyword>
<accession>A0ABQ7I1D8</accession>
<dbReference type="Pfam" id="PF15469">
    <property type="entry name" value="Sec5"/>
    <property type="match status" value="1"/>
</dbReference>
<dbReference type="InterPro" id="IPR039481">
    <property type="entry name" value="EXOC2/Sec5_N_dom"/>
</dbReference>
<dbReference type="Proteomes" id="UP001516464">
    <property type="component" value="Unassembled WGS sequence"/>
</dbReference>
<evidence type="ECO:0000313" key="5">
    <source>
        <dbReference type="Proteomes" id="UP001516464"/>
    </source>
</evidence>
<evidence type="ECO:0000313" key="4">
    <source>
        <dbReference type="EMBL" id="KAF7684223.1"/>
    </source>
</evidence>
<sequence length="430" mass="50560">MSDRSNEILRFYNITEPEPEHANPFLDPNFNPTSFINTHFKHSTVLELNNSLNHLRHTINEHQSKKKELVGQHFTRFMECQKMVQLVHEELKQSKILDSNLELKKARKKFQDIKESYKAVYKEVPKEQTKNTTNIEILNGICEKIEDTSNTIDETMKYFKEYFELGKEEINKQKIGSTLLVNMKCYINGLEEDDLMNLIGQVSVYMIRVLKFKIKDFAIEKSVINEFIETVLERLKPGVSKDVIQELDRIGGVLMGSISNELSRIYLDGADRIKEKLLELEFNKLDNIMKSQNFDVKIFFSILKELDNELSEFICVDKKREEYIKKVTVLINKIGNKETLKDTINLLTWNEDEYLDELIERFAEIETKMAGIRGVANLYRIIIEIPMWWERIFQIFYKKVEDPTVKYFIGLKLGEVLEENDEIKSIKGLL</sequence>
<evidence type="ECO:0000259" key="3">
    <source>
        <dbReference type="Pfam" id="PF15469"/>
    </source>
</evidence>
<feature type="coiled-coil region" evidence="2">
    <location>
        <begin position="45"/>
        <end position="72"/>
    </location>
</feature>
<evidence type="ECO:0000256" key="1">
    <source>
        <dbReference type="ARBA" id="ARBA00022448"/>
    </source>
</evidence>
<evidence type="ECO:0000256" key="2">
    <source>
        <dbReference type="SAM" id="Coils"/>
    </source>
</evidence>
<keyword evidence="1" id="KW-0813">Transport</keyword>
<proteinExistence type="predicted"/>
<comment type="caution">
    <text evidence="4">The sequence shown here is derived from an EMBL/GenBank/DDBJ whole genome shotgun (WGS) entry which is preliminary data.</text>
</comment>